<evidence type="ECO:0000259" key="4">
    <source>
        <dbReference type="SMART" id="SM00382"/>
    </source>
</evidence>
<dbReference type="CDD" id="cd00009">
    <property type="entry name" value="AAA"/>
    <property type="match status" value="1"/>
</dbReference>
<evidence type="ECO:0000256" key="1">
    <source>
        <dbReference type="ARBA" id="ARBA00008959"/>
    </source>
</evidence>
<dbReference type="Gene3D" id="3.40.50.300">
    <property type="entry name" value="P-loop containing nucleotide triphosphate hydrolases"/>
    <property type="match status" value="1"/>
</dbReference>
<dbReference type="EMBL" id="BNJR01000015">
    <property type="protein sequence ID" value="GHP14365.1"/>
    <property type="molecule type" value="Genomic_DNA"/>
</dbReference>
<reference evidence="5 6" key="1">
    <citation type="journal article" date="2021" name="Int. J. Syst. Evol. Microbiol.">
        <title>Lentilactobacillus fungorum sp. nov., isolated from spent mushroom substrates.</title>
        <authorList>
            <person name="Tohno M."/>
            <person name="Tanizawa Y."/>
            <person name="Kojima Y."/>
            <person name="Sakamoto M."/>
            <person name="Ohkuma M."/>
            <person name="Kobayashi H."/>
        </authorList>
    </citation>
    <scope>NUCLEOTIDE SEQUENCE [LARGE SCALE GENOMIC DNA]</scope>
    <source>
        <strain evidence="5 6">YK48G</strain>
    </source>
</reference>
<dbReference type="PANTHER" id="PTHR13779:SF7">
    <property type="entry name" value="ATPASE WRNIP1"/>
    <property type="match status" value="1"/>
</dbReference>
<dbReference type="SUPFAM" id="SSF52540">
    <property type="entry name" value="P-loop containing nucleoside triphosphate hydrolases"/>
    <property type="match status" value="1"/>
</dbReference>
<dbReference type="Gene3D" id="1.10.3710.10">
    <property type="entry name" value="DNA polymerase III clamp loader subunits, C-terminal domain"/>
    <property type="match status" value="1"/>
</dbReference>
<accession>A0ABQ3VZN1</accession>
<dbReference type="Pfam" id="PF00004">
    <property type="entry name" value="AAA"/>
    <property type="match status" value="1"/>
</dbReference>
<dbReference type="Pfam" id="PF12002">
    <property type="entry name" value="MgsA_C"/>
    <property type="match status" value="1"/>
</dbReference>
<evidence type="ECO:0000313" key="5">
    <source>
        <dbReference type="EMBL" id="GHP14365.1"/>
    </source>
</evidence>
<dbReference type="Pfam" id="PF16193">
    <property type="entry name" value="AAA_assoc_2"/>
    <property type="match status" value="1"/>
</dbReference>
<dbReference type="RefSeq" id="WP_203630375.1">
    <property type="nucleotide sequence ID" value="NZ_BNJR01000015.1"/>
</dbReference>
<dbReference type="Gene3D" id="1.20.272.10">
    <property type="match status" value="1"/>
</dbReference>
<evidence type="ECO:0000256" key="2">
    <source>
        <dbReference type="ARBA" id="ARBA00022741"/>
    </source>
</evidence>
<dbReference type="SUPFAM" id="SSF48019">
    <property type="entry name" value="post-AAA+ oligomerization domain-like"/>
    <property type="match status" value="1"/>
</dbReference>
<dbReference type="InterPro" id="IPR051314">
    <property type="entry name" value="AAA_ATPase_RarA/MGS1/WRNIP1"/>
</dbReference>
<dbReference type="Gene3D" id="1.10.8.60">
    <property type="match status" value="1"/>
</dbReference>
<sequence>MQQPLAYRMRPTRLEEIVGQQDLVGPGKIINRMVKAKMLSSMILYGPPGTGKTSIASAIAGSTQYAFRMLNAAVDTKKDLQIVAEEAKMSGTVVLLLDEIHRLDKTKQDFLLPLLENGSIILIGATTENPYININPAIRSRAQIFEVHPLSSTDIEQALNRALTDTKKGLGNYPVKLAQNALSFLATATNGDLRSSLNALELAVKSTEKATDGAIHVTREIVEECLQRKVLAADKDGDAHYDVISAFQKSIRGSDTDAALHYASRLIESGDLVVIMRRLLVIAYEDIGLANPAACERTVAAVSAAKQLGLPEARIPLANAIIELCLSPKSNSAMTAVDAALEDVRAGNYGDIPAYLKDAHYKGAQKLGHGVDYQYPHDYPNDWVKQQYLPNKIKNVQYYQPKSNGRIETAFKEQYQKLRQSSGRKTLGVNP</sequence>
<feature type="domain" description="AAA+ ATPase" evidence="4">
    <location>
        <begin position="38"/>
        <end position="150"/>
    </location>
</feature>
<comment type="similarity">
    <text evidence="1">Belongs to the AAA ATPase family. RarA/MGS1/WRNIP1 subfamily.</text>
</comment>
<organism evidence="5 6">
    <name type="scientific">Lentilactobacillus fungorum</name>
    <dbReference type="NCBI Taxonomy" id="2201250"/>
    <lineage>
        <taxon>Bacteria</taxon>
        <taxon>Bacillati</taxon>
        <taxon>Bacillota</taxon>
        <taxon>Bacilli</taxon>
        <taxon>Lactobacillales</taxon>
        <taxon>Lactobacillaceae</taxon>
        <taxon>Lentilactobacillus</taxon>
    </lineage>
</organism>
<dbReference type="InterPro" id="IPR021886">
    <property type="entry name" value="MgsA_C"/>
</dbReference>
<dbReference type="InterPro" id="IPR003959">
    <property type="entry name" value="ATPase_AAA_core"/>
</dbReference>
<keyword evidence="6" id="KW-1185">Reference proteome</keyword>
<dbReference type="InterPro" id="IPR008921">
    <property type="entry name" value="DNA_pol3_clamp-load_cplx_C"/>
</dbReference>
<comment type="caution">
    <text evidence="5">The sequence shown here is derived from an EMBL/GenBank/DDBJ whole genome shotgun (WGS) entry which is preliminary data.</text>
</comment>
<dbReference type="Proteomes" id="UP000604765">
    <property type="component" value="Unassembled WGS sequence"/>
</dbReference>
<keyword evidence="2" id="KW-0547">Nucleotide-binding</keyword>
<keyword evidence="3" id="KW-0067">ATP-binding</keyword>
<dbReference type="InterPro" id="IPR027417">
    <property type="entry name" value="P-loop_NTPase"/>
</dbReference>
<protein>
    <submittedName>
        <fullName evidence="5">Recombinase RarA</fullName>
    </submittedName>
</protein>
<gene>
    <name evidence="5" type="ORF">YK48G_17900</name>
</gene>
<evidence type="ECO:0000256" key="3">
    <source>
        <dbReference type="ARBA" id="ARBA00022840"/>
    </source>
</evidence>
<dbReference type="CDD" id="cd18139">
    <property type="entry name" value="HLD_clamp_RarA"/>
    <property type="match status" value="1"/>
</dbReference>
<dbReference type="PANTHER" id="PTHR13779">
    <property type="entry name" value="WERNER HELICASE-INTERACTING PROTEIN 1 FAMILY MEMBER"/>
    <property type="match status" value="1"/>
</dbReference>
<proteinExistence type="inferred from homology"/>
<evidence type="ECO:0000313" key="6">
    <source>
        <dbReference type="Proteomes" id="UP000604765"/>
    </source>
</evidence>
<dbReference type="InterPro" id="IPR003593">
    <property type="entry name" value="AAA+_ATPase"/>
</dbReference>
<name>A0ABQ3VZN1_9LACO</name>
<dbReference type="SMART" id="SM00382">
    <property type="entry name" value="AAA"/>
    <property type="match status" value="1"/>
</dbReference>
<dbReference type="InterPro" id="IPR032423">
    <property type="entry name" value="AAA_assoc_2"/>
</dbReference>